<sequence length="147" mass="16430">MEDDDEFGDLYTDVLKPFSSIALLPSQPSTTPNSVVRLIPIINPKTATITSSERRGSKSDEKNKNPVHYNSSRKRREDASSGDEQKESTQGRSKSERWTSHKERDYSIISKSSSSSKFNEIEKINNVDASESNKTLEECPRAGDQGC</sequence>
<organism evidence="2 3">
    <name type="scientific">Hibiscus syriacus</name>
    <name type="common">Rose of Sharon</name>
    <dbReference type="NCBI Taxonomy" id="106335"/>
    <lineage>
        <taxon>Eukaryota</taxon>
        <taxon>Viridiplantae</taxon>
        <taxon>Streptophyta</taxon>
        <taxon>Embryophyta</taxon>
        <taxon>Tracheophyta</taxon>
        <taxon>Spermatophyta</taxon>
        <taxon>Magnoliopsida</taxon>
        <taxon>eudicotyledons</taxon>
        <taxon>Gunneridae</taxon>
        <taxon>Pentapetalae</taxon>
        <taxon>rosids</taxon>
        <taxon>malvids</taxon>
        <taxon>Malvales</taxon>
        <taxon>Malvaceae</taxon>
        <taxon>Malvoideae</taxon>
        <taxon>Hibiscus</taxon>
    </lineage>
</organism>
<accession>A0A6A3BYG7</accession>
<feature type="compositionally biased region" description="Basic and acidic residues" evidence="1">
    <location>
        <begin position="52"/>
        <end position="64"/>
    </location>
</feature>
<gene>
    <name evidence="2" type="ORF">F3Y22_tig00015339pilonHSYRG00006</name>
</gene>
<comment type="caution">
    <text evidence="2">The sequence shown here is derived from an EMBL/GenBank/DDBJ whole genome shotgun (WGS) entry which is preliminary data.</text>
</comment>
<protein>
    <submittedName>
        <fullName evidence="2">Uncharacterized protein</fullName>
    </submittedName>
</protein>
<dbReference type="AlphaFoldDB" id="A0A6A3BYG7"/>
<dbReference type="Proteomes" id="UP000436088">
    <property type="component" value="Unassembled WGS sequence"/>
</dbReference>
<evidence type="ECO:0000313" key="2">
    <source>
        <dbReference type="EMBL" id="KAE8721715.1"/>
    </source>
</evidence>
<dbReference type="GO" id="GO:0006397">
    <property type="term" value="P:mRNA processing"/>
    <property type="evidence" value="ECO:0007669"/>
    <property type="project" value="InterPro"/>
</dbReference>
<reference evidence="2" key="1">
    <citation type="submission" date="2019-09" db="EMBL/GenBank/DDBJ databases">
        <title>Draft genome information of white flower Hibiscus syriacus.</title>
        <authorList>
            <person name="Kim Y.-M."/>
        </authorList>
    </citation>
    <scope>NUCLEOTIDE SEQUENCE [LARGE SCALE GENOMIC DNA]</scope>
    <source>
        <strain evidence="2">YM2019G1</strain>
    </source>
</reference>
<feature type="compositionally biased region" description="Low complexity" evidence="1">
    <location>
        <begin position="107"/>
        <end position="117"/>
    </location>
</feature>
<proteinExistence type="predicted"/>
<dbReference type="GO" id="GO:0003723">
    <property type="term" value="F:RNA binding"/>
    <property type="evidence" value="ECO:0007669"/>
    <property type="project" value="TreeGrafter"/>
</dbReference>
<dbReference type="InterPro" id="IPR044976">
    <property type="entry name" value="FIPS5/FIPS3-like"/>
</dbReference>
<dbReference type="PANTHER" id="PTHR36884:SF1">
    <property type="entry name" value="FIP1[V]-LIKE PROTEIN"/>
    <property type="match status" value="1"/>
</dbReference>
<evidence type="ECO:0000313" key="3">
    <source>
        <dbReference type="Proteomes" id="UP000436088"/>
    </source>
</evidence>
<dbReference type="PANTHER" id="PTHR36884">
    <property type="entry name" value="FIP1[III]-LIKE PROTEIN"/>
    <property type="match status" value="1"/>
</dbReference>
<keyword evidence="3" id="KW-1185">Reference proteome</keyword>
<feature type="region of interest" description="Disordered" evidence="1">
    <location>
        <begin position="41"/>
        <end position="147"/>
    </location>
</feature>
<dbReference type="GO" id="GO:0016607">
    <property type="term" value="C:nuclear speck"/>
    <property type="evidence" value="ECO:0007669"/>
    <property type="project" value="TreeGrafter"/>
</dbReference>
<name>A0A6A3BYG7_HIBSY</name>
<dbReference type="EMBL" id="VEPZ02000607">
    <property type="protein sequence ID" value="KAE8721715.1"/>
    <property type="molecule type" value="Genomic_DNA"/>
</dbReference>
<feature type="compositionally biased region" description="Basic and acidic residues" evidence="1">
    <location>
        <begin position="75"/>
        <end position="106"/>
    </location>
</feature>
<evidence type="ECO:0000256" key="1">
    <source>
        <dbReference type="SAM" id="MobiDB-lite"/>
    </source>
</evidence>